<dbReference type="RefSeq" id="WP_205088206.1">
    <property type="nucleotide sequence ID" value="NZ_DAWDCS010000051.1"/>
</dbReference>
<evidence type="ECO:0000313" key="3">
    <source>
        <dbReference type="EMBL" id="MBM6913249.1"/>
    </source>
</evidence>
<dbReference type="Proteomes" id="UP000707138">
    <property type="component" value="Unassembled WGS sequence"/>
</dbReference>
<gene>
    <name evidence="3" type="ORF">H6A01_07940</name>
</gene>
<feature type="domain" description="N-acetyltransferase" evidence="2">
    <location>
        <begin position="8"/>
        <end position="97"/>
    </location>
</feature>
<comment type="caution">
    <text evidence="3">The sequence shown here is derived from an EMBL/GenBank/DDBJ whole genome shotgun (WGS) entry which is preliminary data.</text>
</comment>
<dbReference type="InterPro" id="IPR031165">
    <property type="entry name" value="GNAT_YJDJ"/>
</dbReference>
<name>A0ABS2GJ87_9FIRM</name>
<dbReference type="InterPro" id="IPR045057">
    <property type="entry name" value="Gcn5-rel_NAT"/>
</dbReference>
<dbReference type="PANTHER" id="PTHR31435">
    <property type="entry name" value="PROTEIN NATD1"/>
    <property type="match status" value="1"/>
</dbReference>
<reference evidence="3 4" key="1">
    <citation type="journal article" date="2021" name="Sci. Rep.">
        <title>The distribution of antibiotic resistance genes in chicken gut microbiota commensals.</title>
        <authorList>
            <person name="Juricova H."/>
            <person name="Matiasovicova J."/>
            <person name="Kubasova T."/>
            <person name="Cejkova D."/>
            <person name="Rychlik I."/>
        </authorList>
    </citation>
    <scope>NUCLEOTIDE SEQUENCE [LARGE SCALE GENOMIC DNA]</scope>
    <source>
        <strain evidence="3 4">An537</strain>
    </source>
</reference>
<accession>A0ABS2GJ87</accession>
<feature type="domain" description="N-acetyltransferase" evidence="1">
    <location>
        <begin position="1"/>
        <end position="100"/>
    </location>
</feature>
<dbReference type="InterPro" id="IPR016181">
    <property type="entry name" value="Acyl_CoA_acyltransferase"/>
</dbReference>
<evidence type="ECO:0000313" key="4">
    <source>
        <dbReference type="Proteomes" id="UP000707138"/>
    </source>
</evidence>
<evidence type="ECO:0000259" key="2">
    <source>
        <dbReference type="PROSITE" id="PS51729"/>
    </source>
</evidence>
<proteinExistence type="predicted"/>
<dbReference type="Pfam" id="PF14542">
    <property type="entry name" value="Acetyltransf_CG"/>
    <property type="match status" value="1"/>
</dbReference>
<dbReference type="PANTHER" id="PTHR31435:SF10">
    <property type="entry name" value="BSR4717 PROTEIN"/>
    <property type="match status" value="1"/>
</dbReference>
<dbReference type="SUPFAM" id="SSF55729">
    <property type="entry name" value="Acyl-CoA N-acyltransferases (Nat)"/>
    <property type="match status" value="1"/>
</dbReference>
<dbReference type="Gene3D" id="3.40.630.30">
    <property type="match status" value="1"/>
</dbReference>
<dbReference type="EMBL" id="JACJLA010000015">
    <property type="protein sequence ID" value="MBM6913249.1"/>
    <property type="molecule type" value="Genomic_DNA"/>
</dbReference>
<sequence length="100" mass="10937">MEITVKQVDKEKRGAFVALADGKEFAGEMTYSRVNDSLIIIDHTETDPSYGGMGVGKQMVQAAIAWAKETGTKVMPLCPFAKGYFEKHPEEVAEIIAKQG</sequence>
<dbReference type="PROSITE" id="PS51186">
    <property type="entry name" value="GNAT"/>
    <property type="match status" value="1"/>
</dbReference>
<organism evidence="3 4">
    <name type="scientific">Veillonella magna</name>
    <dbReference type="NCBI Taxonomy" id="464322"/>
    <lineage>
        <taxon>Bacteria</taxon>
        <taxon>Bacillati</taxon>
        <taxon>Bacillota</taxon>
        <taxon>Negativicutes</taxon>
        <taxon>Veillonellales</taxon>
        <taxon>Veillonellaceae</taxon>
        <taxon>Veillonella</taxon>
    </lineage>
</organism>
<keyword evidence="4" id="KW-1185">Reference proteome</keyword>
<evidence type="ECO:0000259" key="1">
    <source>
        <dbReference type="PROSITE" id="PS51186"/>
    </source>
</evidence>
<dbReference type="CDD" id="cd04301">
    <property type="entry name" value="NAT_SF"/>
    <property type="match status" value="1"/>
</dbReference>
<protein>
    <submittedName>
        <fullName evidence="3">N-acetyltransferase</fullName>
    </submittedName>
</protein>
<dbReference type="InterPro" id="IPR000182">
    <property type="entry name" value="GNAT_dom"/>
</dbReference>
<dbReference type="PROSITE" id="PS51729">
    <property type="entry name" value="GNAT_YJDJ"/>
    <property type="match status" value="1"/>
</dbReference>